<proteinExistence type="predicted"/>
<evidence type="ECO:0000256" key="8">
    <source>
        <dbReference type="ARBA" id="ARBA00023004"/>
    </source>
</evidence>
<name>A0A101I2L9_UNCT6</name>
<dbReference type="Proteomes" id="UP000053467">
    <property type="component" value="Unassembled WGS sequence"/>
</dbReference>
<keyword evidence="9" id="KW-0411">Iron-sulfur</keyword>
<dbReference type="InterPro" id="IPR036094">
    <property type="entry name" value="NadA_sf"/>
</dbReference>
<dbReference type="NCBIfam" id="NF006878">
    <property type="entry name" value="PRK09375.1-2"/>
    <property type="match status" value="1"/>
</dbReference>
<comment type="pathway">
    <text evidence="2">Cofactor biosynthesis; NAD(+) biosynthesis; quinolinate from iminoaspartate: step 1/1.</text>
</comment>
<dbReference type="UniPathway" id="UPA00253">
    <property type="reaction ID" value="UER00327"/>
</dbReference>
<evidence type="ECO:0000256" key="9">
    <source>
        <dbReference type="ARBA" id="ARBA00023014"/>
    </source>
</evidence>
<keyword evidence="8" id="KW-0408">Iron</keyword>
<dbReference type="InterPro" id="IPR003473">
    <property type="entry name" value="NadA"/>
</dbReference>
<dbReference type="GO" id="GO:0008987">
    <property type="term" value="F:quinolinate synthetase A activity"/>
    <property type="evidence" value="ECO:0007669"/>
    <property type="project" value="UniProtKB-UniRule"/>
</dbReference>
<dbReference type="Pfam" id="PF02445">
    <property type="entry name" value="NadA"/>
    <property type="match status" value="1"/>
</dbReference>
<dbReference type="PANTHER" id="PTHR30573">
    <property type="entry name" value="QUINOLINATE SYNTHETASE A"/>
    <property type="match status" value="1"/>
</dbReference>
<evidence type="ECO:0000313" key="12">
    <source>
        <dbReference type="Proteomes" id="UP000053467"/>
    </source>
</evidence>
<dbReference type="Gene3D" id="3.40.50.10800">
    <property type="entry name" value="NadA-like"/>
    <property type="match status" value="3"/>
</dbReference>
<keyword evidence="7" id="KW-0479">Metal-binding</keyword>
<dbReference type="SUPFAM" id="SSF142754">
    <property type="entry name" value="NadA-like"/>
    <property type="match status" value="1"/>
</dbReference>
<evidence type="ECO:0000256" key="1">
    <source>
        <dbReference type="ARBA" id="ARBA00001966"/>
    </source>
</evidence>
<dbReference type="EC" id="2.5.1.72" evidence="3 10"/>
<gene>
    <name evidence="11" type="ORF">XE03_0494</name>
</gene>
<dbReference type="GO" id="GO:0046872">
    <property type="term" value="F:metal ion binding"/>
    <property type="evidence" value="ECO:0007669"/>
    <property type="project" value="UniProtKB-KW"/>
</dbReference>
<dbReference type="AlphaFoldDB" id="A0A101I2L9"/>
<evidence type="ECO:0000256" key="3">
    <source>
        <dbReference type="ARBA" id="ARBA00012669"/>
    </source>
</evidence>
<evidence type="ECO:0000313" key="11">
    <source>
        <dbReference type="EMBL" id="KUK87603.1"/>
    </source>
</evidence>
<evidence type="ECO:0000256" key="5">
    <source>
        <dbReference type="ARBA" id="ARBA00022642"/>
    </source>
</evidence>
<comment type="caution">
    <text evidence="11">The sequence shown here is derived from an EMBL/GenBank/DDBJ whole genome shotgun (WGS) entry which is preliminary data.</text>
</comment>
<organism evidence="11 12">
    <name type="scientific">candidate division TA06 bacterium 34_109</name>
    <dbReference type="NCBI Taxonomy" id="1635277"/>
    <lineage>
        <taxon>Bacteria</taxon>
        <taxon>Bacteria division TA06</taxon>
    </lineage>
</organism>
<accession>A0A101I2L9</accession>
<dbReference type="PATRIC" id="fig|1635277.3.peg.1182"/>
<dbReference type="EMBL" id="LGGX01000003">
    <property type="protein sequence ID" value="KUK87603.1"/>
    <property type="molecule type" value="Genomic_DNA"/>
</dbReference>
<evidence type="ECO:0000256" key="4">
    <source>
        <dbReference type="ARBA" id="ARBA00022485"/>
    </source>
</evidence>
<evidence type="ECO:0000256" key="7">
    <source>
        <dbReference type="ARBA" id="ARBA00022723"/>
    </source>
</evidence>
<reference evidence="12" key="1">
    <citation type="journal article" date="2015" name="MBio">
        <title>Genome-Resolved Metagenomic Analysis Reveals Roles for Candidate Phyla and Other Microbial Community Members in Biogeochemical Transformations in Oil Reservoirs.</title>
        <authorList>
            <person name="Hu P."/>
            <person name="Tom L."/>
            <person name="Singh A."/>
            <person name="Thomas B.C."/>
            <person name="Baker B.J."/>
            <person name="Piceno Y.M."/>
            <person name="Andersen G.L."/>
            <person name="Banfield J.F."/>
        </authorList>
    </citation>
    <scope>NUCLEOTIDE SEQUENCE [LARGE SCALE GENOMIC DNA]</scope>
</reference>
<dbReference type="PANTHER" id="PTHR30573:SF0">
    <property type="entry name" value="QUINOLINATE SYNTHASE, CHLOROPLASTIC"/>
    <property type="match status" value="1"/>
</dbReference>
<keyword evidence="4" id="KW-0004">4Fe-4S</keyword>
<protein>
    <recommendedName>
        <fullName evidence="3 10">Quinolinate synthase</fullName>
        <ecNumber evidence="3 10">2.5.1.72</ecNumber>
    </recommendedName>
</protein>
<comment type="cofactor">
    <cofactor evidence="1">
        <name>[4Fe-4S] cluster</name>
        <dbReference type="ChEBI" id="CHEBI:49883"/>
    </cofactor>
</comment>
<dbReference type="GO" id="GO:0034628">
    <property type="term" value="P:'de novo' NAD+ biosynthetic process from L-aspartate"/>
    <property type="evidence" value="ECO:0007669"/>
    <property type="project" value="TreeGrafter"/>
</dbReference>
<sequence length="304" mass="34464">MENKIKEEVLKLKKEKDFVIIAHNYQIGDIQDVADFVGDSLELSRVIKDIDKKNVIFAGVRFMAETAKILSPEKNIILPVPTAGCEMADMVELEKVKKLKEENKNAKTVCYVNTTALVKSICDICCTSANAVKVVNSLKEKEIIFLPDKNLASFVRRSTDKKIIAYEGFCYVHNQFNILDVKRAREKYPKATLMIHPEAPEDVQLLSDVILSTGGMVKYPKESKNNQFIVGTEEGMIYRLQKLYPDKKFFPLRGKPKAICNNMKKITLKDILLALRGEGGESIFVEESIRLKALKSIEKMIEIL</sequence>
<evidence type="ECO:0000256" key="10">
    <source>
        <dbReference type="NCBIfam" id="TIGR00550"/>
    </source>
</evidence>
<evidence type="ECO:0000256" key="2">
    <source>
        <dbReference type="ARBA" id="ARBA00005065"/>
    </source>
</evidence>
<dbReference type="GO" id="GO:0051539">
    <property type="term" value="F:4 iron, 4 sulfur cluster binding"/>
    <property type="evidence" value="ECO:0007669"/>
    <property type="project" value="UniProtKB-KW"/>
</dbReference>
<keyword evidence="6" id="KW-0808">Transferase</keyword>
<evidence type="ECO:0000256" key="6">
    <source>
        <dbReference type="ARBA" id="ARBA00022679"/>
    </source>
</evidence>
<keyword evidence="5" id="KW-0662">Pyridine nucleotide biosynthesis</keyword>
<dbReference type="NCBIfam" id="TIGR00550">
    <property type="entry name" value="nadA"/>
    <property type="match status" value="1"/>
</dbReference>